<feature type="non-terminal residue" evidence="3">
    <location>
        <position position="173"/>
    </location>
</feature>
<name>A0AAV4JL46_9GAST</name>
<evidence type="ECO:0000313" key="4">
    <source>
        <dbReference type="Proteomes" id="UP000762676"/>
    </source>
</evidence>
<dbReference type="InterPro" id="IPR036056">
    <property type="entry name" value="Fibrinogen-like_C"/>
</dbReference>
<dbReference type="InterPro" id="IPR050373">
    <property type="entry name" value="Fibrinogen_C-term_domain"/>
</dbReference>
<feature type="chain" id="PRO_5043775009" evidence="1">
    <location>
        <begin position="25"/>
        <end position="173"/>
    </location>
</feature>
<evidence type="ECO:0000259" key="2">
    <source>
        <dbReference type="PROSITE" id="PS51406"/>
    </source>
</evidence>
<dbReference type="Gene3D" id="3.90.215.10">
    <property type="entry name" value="Gamma Fibrinogen, chain A, domain 1"/>
    <property type="match status" value="1"/>
</dbReference>
<reference evidence="3 4" key="1">
    <citation type="journal article" date="2021" name="Elife">
        <title>Chloroplast acquisition without the gene transfer in kleptoplastic sea slugs, Plakobranchus ocellatus.</title>
        <authorList>
            <person name="Maeda T."/>
            <person name="Takahashi S."/>
            <person name="Yoshida T."/>
            <person name="Shimamura S."/>
            <person name="Takaki Y."/>
            <person name="Nagai Y."/>
            <person name="Toyoda A."/>
            <person name="Suzuki Y."/>
            <person name="Arimoto A."/>
            <person name="Ishii H."/>
            <person name="Satoh N."/>
            <person name="Nishiyama T."/>
            <person name="Hasebe M."/>
            <person name="Maruyama T."/>
            <person name="Minagawa J."/>
            <person name="Obokata J."/>
            <person name="Shigenobu S."/>
        </authorList>
    </citation>
    <scope>NUCLEOTIDE SEQUENCE [LARGE SCALE GENOMIC DNA]</scope>
</reference>
<dbReference type="Pfam" id="PF00147">
    <property type="entry name" value="Fibrinogen_C"/>
    <property type="match status" value="1"/>
</dbReference>
<dbReference type="EMBL" id="BMAT01010216">
    <property type="protein sequence ID" value="GFS22418.1"/>
    <property type="molecule type" value="Genomic_DNA"/>
</dbReference>
<dbReference type="AlphaFoldDB" id="A0AAV4JL46"/>
<dbReference type="InterPro" id="IPR014716">
    <property type="entry name" value="Fibrinogen_a/b/g_C_1"/>
</dbReference>
<dbReference type="GO" id="GO:0005615">
    <property type="term" value="C:extracellular space"/>
    <property type="evidence" value="ECO:0007669"/>
    <property type="project" value="TreeGrafter"/>
</dbReference>
<feature type="signal peptide" evidence="1">
    <location>
        <begin position="1"/>
        <end position="24"/>
    </location>
</feature>
<protein>
    <submittedName>
        <fullName evidence="3">Ficolin-1-like</fullName>
    </submittedName>
</protein>
<keyword evidence="4" id="KW-1185">Reference proteome</keyword>
<organism evidence="3 4">
    <name type="scientific">Elysia marginata</name>
    <dbReference type="NCBI Taxonomy" id="1093978"/>
    <lineage>
        <taxon>Eukaryota</taxon>
        <taxon>Metazoa</taxon>
        <taxon>Spiralia</taxon>
        <taxon>Lophotrochozoa</taxon>
        <taxon>Mollusca</taxon>
        <taxon>Gastropoda</taxon>
        <taxon>Heterobranchia</taxon>
        <taxon>Euthyneura</taxon>
        <taxon>Panpulmonata</taxon>
        <taxon>Sacoglossa</taxon>
        <taxon>Placobranchoidea</taxon>
        <taxon>Plakobranchidae</taxon>
        <taxon>Elysia</taxon>
    </lineage>
</organism>
<dbReference type="PROSITE" id="PS51406">
    <property type="entry name" value="FIBRINOGEN_C_2"/>
    <property type="match status" value="1"/>
</dbReference>
<dbReference type="Proteomes" id="UP000762676">
    <property type="component" value="Unassembled WGS sequence"/>
</dbReference>
<keyword evidence="1" id="KW-0732">Signal</keyword>
<dbReference type="SUPFAM" id="SSF56496">
    <property type="entry name" value="Fibrinogen C-terminal domain-like"/>
    <property type="match status" value="1"/>
</dbReference>
<evidence type="ECO:0000313" key="3">
    <source>
        <dbReference type="EMBL" id="GFS22418.1"/>
    </source>
</evidence>
<dbReference type="PANTHER" id="PTHR19143">
    <property type="entry name" value="FIBRINOGEN/TENASCIN/ANGIOPOEITIN"/>
    <property type="match status" value="1"/>
</dbReference>
<comment type="caution">
    <text evidence="3">The sequence shown here is derived from an EMBL/GenBank/DDBJ whole genome shotgun (WGS) entry which is preliminary data.</text>
</comment>
<proteinExistence type="predicted"/>
<evidence type="ECO:0000256" key="1">
    <source>
        <dbReference type="SAM" id="SignalP"/>
    </source>
</evidence>
<accession>A0AAV4JL46</accession>
<feature type="domain" description="Fibrinogen C-terminal" evidence="2">
    <location>
        <begin position="46"/>
        <end position="173"/>
    </location>
</feature>
<sequence>MVGMRRCIAPALLTVLVLAKGVAAQTKGLGEAGKAIGQPGENGQARQTYRRQKGCYRGMNETTSEPFLIMMDEALGREIRCDAQTDGGGWIVFQVRAELGKRREKGDVDFYNKLWVDYRNGFGNLSMDFWLGNEALYNLTSKNSYELRVDIISTEGENLYNVYSTFNVSSEKD</sequence>
<dbReference type="SMART" id="SM00186">
    <property type="entry name" value="FBG"/>
    <property type="match status" value="1"/>
</dbReference>
<dbReference type="InterPro" id="IPR002181">
    <property type="entry name" value="Fibrinogen_a/b/g_C_dom"/>
</dbReference>
<gene>
    <name evidence="3" type="ORF">ElyMa_005107600</name>
</gene>